<feature type="domain" description="DUF3616" evidence="1">
    <location>
        <begin position="22"/>
        <end position="361"/>
    </location>
</feature>
<reference evidence="2 3" key="1">
    <citation type="submission" date="2019-05" db="EMBL/GenBank/DDBJ databases">
        <authorList>
            <person name="Moore K."/>
            <person name="O'Neill P."/>
            <person name="Farbos A."/>
            <person name="Studholme D.J."/>
        </authorList>
    </citation>
    <scope>NUCLEOTIDE SEQUENCE [LARGE SCALE GENOMIC DNA]</scope>
    <source>
        <strain evidence="2 3">DSM 9128</strain>
    </source>
</reference>
<evidence type="ECO:0000313" key="3">
    <source>
        <dbReference type="Proteomes" id="UP000307510"/>
    </source>
</evidence>
<gene>
    <name evidence="2" type="ORF">FEA48_28210</name>
</gene>
<protein>
    <submittedName>
        <fullName evidence="2">DUF3616 domain-containing protein</fullName>
    </submittedName>
</protein>
<organism evidence="2 3">
    <name type="scientific">Pseudomonas nitroreducens</name>
    <dbReference type="NCBI Taxonomy" id="46680"/>
    <lineage>
        <taxon>Bacteria</taxon>
        <taxon>Pseudomonadati</taxon>
        <taxon>Pseudomonadota</taxon>
        <taxon>Gammaproteobacteria</taxon>
        <taxon>Pseudomonadales</taxon>
        <taxon>Pseudomonadaceae</taxon>
        <taxon>Pseudomonas</taxon>
    </lineage>
</organism>
<dbReference type="Pfam" id="PF12275">
    <property type="entry name" value="DUF3616"/>
    <property type="match status" value="1"/>
</dbReference>
<evidence type="ECO:0000259" key="1">
    <source>
        <dbReference type="Pfam" id="PF12275"/>
    </source>
</evidence>
<reference evidence="3" key="2">
    <citation type="submission" date="2019-06" db="EMBL/GenBank/DDBJ databases">
        <title>AzeR, a transcriptional regulator that responds to azelaic acid in Pseudomonas nitroreducens.</title>
        <authorList>
            <person name="Bez C."/>
            <person name="Javvadi S.G."/>
            <person name="Bertani I."/>
            <person name="Devescovi G."/>
            <person name="Studholme D.J."/>
            <person name="Geller A."/>
            <person name="Levy A."/>
            <person name="Venturi V."/>
        </authorList>
    </citation>
    <scope>NUCLEOTIDE SEQUENCE [LARGE SCALE GENOMIC DNA]</scope>
    <source>
        <strain evidence="3">DSM 9128</strain>
    </source>
</reference>
<evidence type="ECO:0000313" key="2">
    <source>
        <dbReference type="EMBL" id="TLP69738.1"/>
    </source>
</evidence>
<comment type="caution">
    <text evidence="2">The sequence shown here is derived from an EMBL/GenBank/DDBJ whole genome shotgun (WGS) entry which is preliminary data.</text>
</comment>
<accession>A0A5R8ZTK4</accession>
<dbReference type="InterPro" id="IPR022060">
    <property type="entry name" value="DUF3616"/>
</dbReference>
<dbReference type="EMBL" id="VASG01000010">
    <property type="protein sequence ID" value="TLP69738.1"/>
    <property type="molecule type" value="Genomic_DNA"/>
</dbReference>
<sequence length="369" mass="40230">MSRAKRATLEFDPLYGKLQDGLSAVLQIGRSLWVANDETTRLELLSLTSSTEADPLRWGEHQSLSLEDYFELPSPADDAGETEEADIEGLAYSSETKYLWLVGSHSLKRKKASPDRPLARNMERLADISADGNRFLLARIPLRQEDGLHLPAGNSAEDGRVAARLHGDTTGSDLTAALEDDEHLGPFLSIPGKDNGFDIEGLAVAGNRLFVGLRGPVLRGWAVVLEIEPEVVPDAADELRLREIGAGGRRYRKHFLDLGGLGIRDLCVQGDDLLILAGPTMDLDGPVSLYRWPRGAIPEGESLLFGEQLEKLFDVDFGEGDDHAEGLCLLQLEATAVPRLLIVYDAASAARKPTPASVEVDVFPWPTPH</sequence>
<dbReference type="AlphaFoldDB" id="A0A5R8ZTK4"/>
<proteinExistence type="predicted"/>
<dbReference type="Proteomes" id="UP000307510">
    <property type="component" value="Unassembled WGS sequence"/>
</dbReference>
<name>A0A5R8ZTK4_PSENT</name>
<dbReference type="RefSeq" id="WP_138216760.1">
    <property type="nucleotide sequence ID" value="NZ_VASG01000010.1"/>
</dbReference>